<dbReference type="InterPro" id="IPR011050">
    <property type="entry name" value="Pectin_lyase_fold/virulence"/>
</dbReference>
<name>A0A382ZTN9_9ZZZZ</name>
<accession>A0A382ZTN9</accession>
<dbReference type="EMBL" id="UINC01186585">
    <property type="protein sequence ID" value="SVD98864.1"/>
    <property type="molecule type" value="Genomic_DNA"/>
</dbReference>
<proteinExistence type="predicted"/>
<sequence length="187" mass="20119">VLVGQTDLNGSLPSYIEANEYIVDGNITIDAGNSSHIEAGTKFLFDGPYSFTVNGSITVDGAQGDSVYFINNDPDVSDENKWLGILIDGAPSSSSINYARVSGVNDNDDMPDVNIDGYAIKVQYSNLSLSNLLVTQNSRGVYLYTANPTIDNLHSMYNAEHYGGLRLGETAIPVISNSKFNHNTGIN</sequence>
<dbReference type="AlphaFoldDB" id="A0A382ZTN9"/>
<evidence type="ECO:0000313" key="1">
    <source>
        <dbReference type="EMBL" id="SVD98864.1"/>
    </source>
</evidence>
<evidence type="ECO:0008006" key="2">
    <source>
        <dbReference type="Google" id="ProtNLM"/>
    </source>
</evidence>
<organism evidence="1">
    <name type="scientific">marine metagenome</name>
    <dbReference type="NCBI Taxonomy" id="408172"/>
    <lineage>
        <taxon>unclassified sequences</taxon>
        <taxon>metagenomes</taxon>
        <taxon>ecological metagenomes</taxon>
    </lineage>
</organism>
<protein>
    <recommendedName>
        <fullName evidence="2">Right handed beta helix domain-containing protein</fullName>
    </recommendedName>
</protein>
<feature type="non-terminal residue" evidence="1">
    <location>
        <position position="187"/>
    </location>
</feature>
<feature type="non-terminal residue" evidence="1">
    <location>
        <position position="1"/>
    </location>
</feature>
<gene>
    <name evidence="1" type="ORF">METZ01_LOCUS451718</name>
</gene>
<reference evidence="1" key="1">
    <citation type="submission" date="2018-05" db="EMBL/GenBank/DDBJ databases">
        <authorList>
            <person name="Lanie J.A."/>
            <person name="Ng W.-L."/>
            <person name="Kazmierczak K.M."/>
            <person name="Andrzejewski T.M."/>
            <person name="Davidsen T.M."/>
            <person name="Wayne K.J."/>
            <person name="Tettelin H."/>
            <person name="Glass J.I."/>
            <person name="Rusch D."/>
            <person name="Podicherti R."/>
            <person name="Tsui H.-C.T."/>
            <person name="Winkler M.E."/>
        </authorList>
    </citation>
    <scope>NUCLEOTIDE SEQUENCE</scope>
</reference>
<dbReference type="SUPFAM" id="SSF51126">
    <property type="entry name" value="Pectin lyase-like"/>
    <property type="match status" value="1"/>
</dbReference>